<evidence type="ECO:0000313" key="2">
    <source>
        <dbReference type="Proteomes" id="UP000028878"/>
    </source>
</evidence>
<name>A0A1L1PQI2_HYDIT</name>
<dbReference type="AlphaFoldDB" id="A0A1L1PQI2"/>
<evidence type="ECO:0000313" key="1">
    <source>
        <dbReference type="EMBL" id="CDN89979.1"/>
    </source>
</evidence>
<dbReference type="RefSeq" id="WP_009519814.1">
    <property type="nucleotide sequence ID" value="NZ_CCAE010000060.1"/>
</dbReference>
<dbReference type="EMBL" id="CCAE010000060">
    <property type="protein sequence ID" value="CDN89979.1"/>
    <property type="molecule type" value="Genomic_DNA"/>
</dbReference>
<sequence length="190" mass="20911">MRQTIKLVIKVIESADGQRADWIIDGGDQSADIYWSVLDGLKRPTRTVETRLLLDTGEVISLPLKEFAYLLPDRSGVLVIFKPGSYTHPDGSDIFPFPNHAAIFNADGSLRCQVRFAGAPERSASYVIGLPFTRTITHKIMPIGRPGESIDPPIVQFGVLVGTKEHPPESFYVLNTESGELADGMFSVPR</sequence>
<dbReference type="Proteomes" id="UP000028878">
    <property type="component" value="Unassembled WGS sequence"/>
</dbReference>
<proteinExistence type="predicted"/>
<protein>
    <submittedName>
        <fullName evidence="1">Uncharacterized protein</fullName>
    </submittedName>
</protein>
<reference evidence="2" key="2">
    <citation type="submission" date="2014-11" db="EMBL/GenBank/DDBJ databases">
        <title>Draft genome sequence of Hydrogenophaga intermedia S1.</title>
        <authorList>
            <person name="Gan H.M."/>
            <person name="Chew T.H."/>
            <person name="Stolz A."/>
        </authorList>
    </citation>
    <scope>NUCLEOTIDE SEQUENCE [LARGE SCALE GENOMIC DNA]</scope>
    <source>
        <strain evidence="2">S1</strain>
    </source>
</reference>
<keyword evidence="2" id="KW-1185">Reference proteome</keyword>
<reference evidence="2" key="1">
    <citation type="submission" date="2014-02" db="EMBL/GenBank/DDBJ databases">
        <authorList>
            <person name="Gan H."/>
        </authorList>
    </citation>
    <scope>NUCLEOTIDE SEQUENCE [LARGE SCALE GENOMIC DNA]</scope>
    <source>
        <strain evidence="2">S1</strain>
    </source>
</reference>
<accession>A0A1L1PQI2</accession>
<gene>
    <name evidence="1" type="ORF">BN948_04419</name>
</gene>
<organism evidence="1 2">
    <name type="scientific">Hydrogenophaga intermedia</name>
    <dbReference type="NCBI Taxonomy" id="65786"/>
    <lineage>
        <taxon>Bacteria</taxon>
        <taxon>Pseudomonadati</taxon>
        <taxon>Pseudomonadota</taxon>
        <taxon>Betaproteobacteria</taxon>
        <taxon>Burkholderiales</taxon>
        <taxon>Comamonadaceae</taxon>
        <taxon>Hydrogenophaga</taxon>
    </lineage>
</organism>